<reference evidence="2" key="1">
    <citation type="journal article" date="2017" name="Gigascience">
        <title>The genome draft of coconut (Cocos nucifera).</title>
        <authorList>
            <person name="Xiao Y."/>
            <person name="Xu P."/>
            <person name="Fan H."/>
            <person name="Baudouin L."/>
            <person name="Xia W."/>
            <person name="Bocs S."/>
            <person name="Xu J."/>
            <person name="Li Q."/>
            <person name="Guo A."/>
            <person name="Zhou L."/>
            <person name="Li J."/>
            <person name="Wu Y."/>
            <person name="Ma Z."/>
            <person name="Armero A."/>
            <person name="Issali A.E."/>
            <person name="Liu N."/>
            <person name="Peng M."/>
            <person name="Yang Y."/>
        </authorList>
    </citation>
    <scope>NUCLEOTIDE SEQUENCE</scope>
    <source>
        <tissue evidence="2">Spear leaf of Hainan Tall coconut</tissue>
    </source>
</reference>
<evidence type="ECO:0000256" key="1">
    <source>
        <dbReference type="SAM" id="MobiDB-lite"/>
    </source>
</evidence>
<dbReference type="Proteomes" id="UP000797356">
    <property type="component" value="Chromosome 11"/>
</dbReference>
<gene>
    <name evidence="2" type="ORF">COCNU_11G004180</name>
</gene>
<sequence length="201" mass="22295">MPNEPSKKAKINTLSSAAPTGAINTLATTATTKVAAAPEVIAPLTSSSPLIKVQTSEPSIEKEKGAEKEKAKMASKNVKRKTRPNESNASNEDLGENPFHNREIVKDLINKCTLVEVVDKIIDADYEHHTWDSLGSFLEIGHQLITNIKMMNCMRSEVVKAQKDHQAETNYLLEEKIEADHLLKEKIVKVRGLQETIQNIE</sequence>
<organism evidence="2 3">
    <name type="scientific">Cocos nucifera</name>
    <name type="common">Coconut palm</name>
    <dbReference type="NCBI Taxonomy" id="13894"/>
    <lineage>
        <taxon>Eukaryota</taxon>
        <taxon>Viridiplantae</taxon>
        <taxon>Streptophyta</taxon>
        <taxon>Embryophyta</taxon>
        <taxon>Tracheophyta</taxon>
        <taxon>Spermatophyta</taxon>
        <taxon>Magnoliopsida</taxon>
        <taxon>Liliopsida</taxon>
        <taxon>Arecaceae</taxon>
        <taxon>Arecoideae</taxon>
        <taxon>Cocoseae</taxon>
        <taxon>Attaleinae</taxon>
        <taxon>Cocos</taxon>
    </lineage>
</organism>
<reference evidence="2" key="2">
    <citation type="submission" date="2019-07" db="EMBL/GenBank/DDBJ databases">
        <authorList>
            <person name="Yang Y."/>
            <person name="Bocs S."/>
            <person name="Baudouin L."/>
        </authorList>
    </citation>
    <scope>NUCLEOTIDE SEQUENCE</scope>
    <source>
        <tissue evidence="2">Spear leaf of Hainan Tall coconut</tissue>
    </source>
</reference>
<name>A0A8K0N8P5_COCNU</name>
<evidence type="ECO:0000313" key="2">
    <source>
        <dbReference type="EMBL" id="KAG1363591.1"/>
    </source>
</evidence>
<protein>
    <submittedName>
        <fullName evidence="2">Putative ensconsin-like</fullName>
    </submittedName>
</protein>
<comment type="caution">
    <text evidence="2">The sequence shown here is derived from an EMBL/GenBank/DDBJ whole genome shotgun (WGS) entry which is preliminary data.</text>
</comment>
<keyword evidence="3" id="KW-1185">Reference proteome</keyword>
<dbReference type="AlphaFoldDB" id="A0A8K0N8P5"/>
<feature type="compositionally biased region" description="Polar residues" evidence="1">
    <location>
        <begin position="46"/>
        <end position="58"/>
    </location>
</feature>
<dbReference type="EMBL" id="CM017882">
    <property type="protein sequence ID" value="KAG1363591.1"/>
    <property type="molecule type" value="Genomic_DNA"/>
</dbReference>
<proteinExistence type="predicted"/>
<feature type="region of interest" description="Disordered" evidence="1">
    <location>
        <begin position="46"/>
        <end position="97"/>
    </location>
</feature>
<accession>A0A8K0N8P5</accession>
<feature type="compositionally biased region" description="Basic and acidic residues" evidence="1">
    <location>
        <begin position="59"/>
        <end position="72"/>
    </location>
</feature>
<evidence type="ECO:0000313" key="3">
    <source>
        <dbReference type="Proteomes" id="UP000797356"/>
    </source>
</evidence>